<dbReference type="EMBL" id="VCDI01000001">
    <property type="protein sequence ID" value="TLU73853.1"/>
    <property type="molecule type" value="Genomic_DNA"/>
</dbReference>
<accession>A0A5R9JAM7</accession>
<comment type="caution">
    <text evidence="1">The sequence shown here is derived from an EMBL/GenBank/DDBJ whole genome shotgun (WGS) entry which is preliminary data.</text>
</comment>
<protein>
    <submittedName>
        <fullName evidence="1">Uncharacterized protein</fullName>
    </submittedName>
</protein>
<proteinExistence type="predicted"/>
<dbReference type="Proteomes" id="UP000305654">
    <property type="component" value="Unassembled WGS sequence"/>
</dbReference>
<name>A0A5R9JAM7_9PROT</name>
<reference evidence="1 2" key="1">
    <citation type="submission" date="2019-05" db="EMBL/GenBank/DDBJ databases">
        <authorList>
            <person name="Pankratov T."/>
            <person name="Grouzdev D."/>
        </authorList>
    </citation>
    <scope>NUCLEOTIDE SEQUENCE [LARGE SCALE GENOMIC DNA]</scope>
    <source>
        <strain evidence="1 2">KEBCLARHB70R</strain>
    </source>
</reference>
<gene>
    <name evidence="1" type="ORF">FE263_01040</name>
</gene>
<organism evidence="1 2">
    <name type="scientific">Lichenicoccus roseus</name>
    <dbReference type="NCBI Taxonomy" id="2683649"/>
    <lineage>
        <taxon>Bacteria</taxon>
        <taxon>Pseudomonadati</taxon>
        <taxon>Pseudomonadota</taxon>
        <taxon>Alphaproteobacteria</taxon>
        <taxon>Acetobacterales</taxon>
        <taxon>Acetobacteraceae</taxon>
        <taxon>Lichenicoccus</taxon>
    </lineage>
</organism>
<dbReference type="AlphaFoldDB" id="A0A5R9JAM7"/>
<sequence length="89" mass="9958">MIGRRATRSHERFGLIPVLPSAVPVATRREADRLAAIPGRMSDTEILRLGLPGVATRQDRVRSVCPRQIRMLVPTSADAPMCRRRARRS</sequence>
<keyword evidence="2" id="KW-1185">Reference proteome</keyword>
<evidence type="ECO:0000313" key="1">
    <source>
        <dbReference type="EMBL" id="TLU73853.1"/>
    </source>
</evidence>
<evidence type="ECO:0000313" key="2">
    <source>
        <dbReference type="Proteomes" id="UP000305654"/>
    </source>
</evidence>
<dbReference type="RefSeq" id="WP_138324106.1">
    <property type="nucleotide sequence ID" value="NZ_VCDI01000001.1"/>
</dbReference>